<dbReference type="CDD" id="cd12148">
    <property type="entry name" value="fungal_TF_MHR"/>
    <property type="match status" value="1"/>
</dbReference>
<evidence type="ECO:0000259" key="6">
    <source>
        <dbReference type="SMART" id="SM00906"/>
    </source>
</evidence>
<dbReference type="InterPro" id="IPR051127">
    <property type="entry name" value="Fungal_SecMet_Regulators"/>
</dbReference>
<dbReference type="SMART" id="SM00906">
    <property type="entry name" value="Fungal_trans"/>
    <property type="match status" value="1"/>
</dbReference>
<keyword evidence="3" id="KW-0804">Transcription</keyword>
<gene>
    <name evidence="7" type="ORF">PILCRDRAFT_724526</name>
</gene>
<dbReference type="GO" id="GO:0008270">
    <property type="term" value="F:zinc ion binding"/>
    <property type="evidence" value="ECO:0007669"/>
    <property type="project" value="InterPro"/>
</dbReference>
<dbReference type="GO" id="GO:0000435">
    <property type="term" value="P:positive regulation of transcription from RNA polymerase II promoter by galactose"/>
    <property type="evidence" value="ECO:0007669"/>
    <property type="project" value="TreeGrafter"/>
</dbReference>
<dbReference type="PANTHER" id="PTHR47424">
    <property type="entry name" value="REGULATORY PROTEIN GAL4"/>
    <property type="match status" value="1"/>
</dbReference>
<feature type="domain" description="Xylanolytic transcriptional activator regulatory" evidence="6">
    <location>
        <begin position="267"/>
        <end position="339"/>
    </location>
</feature>
<dbReference type="EMBL" id="KN833078">
    <property type="protein sequence ID" value="KIM73611.1"/>
    <property type="molecule type" value="Genomic_DNA"/>
</dbReference>
<dbReference type="Pfam" id="PF04082">
    <property type="entry name" value="Fungal_trans"/>
    <property type="match status" value="1"/>
</dbReference>
<keyword evidence="8" id="KW-1185">Reference proteome</keyword>
<dbReference type="InParanoid" id="A0A0C3F117"/>
<feature type="region of interest" description="Disordered" evidence="5">
    <location>
        <begin position="592"/>
        <end position="611"/>
    </location>
</feature>
<protein>
    <recommendedName>
        <fullName evidence="6">Xylanolytic transcriptional activator regulatory domain-containing protein</fullName>
    </recommendedName>
</protein>
<dbReference type="GO" id="GO:0006351">
    <property type="term" value="P:DNA-templated transcription"/>
    <property type="evidence" value="ECO:0007669"/>
    <property type="project" value="InterPro"/>
</dbReference>
<dbReference type="OrthoDB" id="3364175at2759"/>
<evidence type="ECO:0000256" key="1">
    <source>
        <dbReference type="ARBA" id="ARBA00023015"/>
    </source>
</evidence>
<keyword evidence="2" id="KW-0238">DNA-binding</keyword>
<dbReference type="GO" id="GO:0005634">
    <property type="term" value="C:nucleus"/>
    <property type="evidence" value="ECO:0007669"/>
    <property type="project" value="TreeGrafter"/>
</dbReference>
<organism evidence="7 8">
    <name type="scientific">Piloderma croceum (strain F 1598)</name>
    <dbReference type="NCBI Taxonomy" id="765440"/>
    <lineage>
        <taxon>Eukaryota</taxon>
        <taxon>Fungi</taxon>
        <taxon>Dikarya</taxon>
        <taxon>Basidiomycota</taxon>
        <taxon>Agaricomycotina</taxon>
        <taxon>Agaricomycetes</taxon>
        <taxon>Agaricomycetidae</taxon>
        <taxon>Atheliales</taxon>
        <taxon>Atheliaceae</taxon>
        <taxon>Piloderma</taxon>
    </lineage>
</organism>
<dbReference type="Proteomes" id="UP000054166">
    <property type="component" value="Unassembled WGS sequence"/>
</dbReference>
<dbReference type="GO" id="GO:0000981">
    <property type="term" value="F:DNA-binding transcription factor activity, RNA polymerase II-specific"/>
    <property type="evidence" value="ECO:0007669"/>
    <property type="project" value="TreeGrafter"/>
</dbReference>
<reference evidence="8" key="2">
    <citation type="submission" date="2015-01" db="EMBL/GenBank/DDBJ databases">
        <title>Evolutionary Origins and Diversification of the Mycorrhizal Mutualists.</title>
        <authorList>
            <consortium name="DOE Joint Genome Institute"/>
            <consortium name="Mycorrhizal Genomics Consortium"/>
            <person name="Kohler A."/>
            <person name="Kuo A."/>
            <person name="Nagy L.G."/>
            <person name="Floudas D."/>
            <person name="Copeland A."/>
            <person name="Barry K.W."/>
            <person name="Cichocki N."/>
            <person name="Veneault-Fourrey C."/>
            <person name="LaButti K."/>
            <person name="Lindquist E.A."/>
            <person name="Lipzen A."/>
            <person name="Lundell T."/>
            <person name="Morin E."/>
            <person name="Murat C."/>
            <person name="Riley R."/>
            <person name="Ohm R."/>
            <person name="Sun H."/>
            <person name="Tunlid A."/>
            <person name="Henrissat B."/>
            <person name="Grigoriev I.V."/>
            <person name="Hibbett D.S."/>
            <person name="Martin F."/>
        </authorList>
    </citation>
    <scope>NUCLEOTIDE SEQUENCE [LARGE SCALE GENOMIC DNA]</scope>
    <source>
        <strain evidence="8">F 1598</strain>
    </source>
</reference>
<feature type="region of interest" description="Disordered" evidence="5">
    <location>
        <begin position="1"/>
        <end position="66"/>
    </location>
</feature>
<dbReference type="InterPro" id="IPR007219">
    <property type="entry name" value="XnlR_reg_dom"/>
</dbReference>
<feature type="compositionally biased region" description="Polar residues" evidence="5">
    <location>
        <begin position="12"/>
        <end position="24"/>
    </location>
</feature>
<reference evidence="7 8" key="1">
    <citation type="submission" date="2014-04" db="EMBL/GenBank/DDBJ databases">
        <authorList>
            <consortium name="DOE Joint Genome Institute"/>
            <person name="Kuo A."/>
            <person name="Tarkka M."/>
            <person name="Buscot F."/>
            <person name="Kohler A."/>
            <person name="Nagy L.G."/>
            <person name="Floudas D."/>
            <person name="Copeland A."/>
            <person name="Barry K.W."/>
            <person name="Cichocki N."/>
            <person name="Veneault-Fourrey C."/>
            <person name="LaButti K."/>
            <person name="Lindquist E.A."/>
            <person name="Lipzen A."/>
            <person name="Lundell T."/>
            <person name="Morin E."/>
            <person name="Murat C."/>
            <person name="Sun H."/>
            <person name="Tunlid A."/>
            <person name="Henrissat B."/>
            <person name="Grigoriev I.V."/>
            <person name="Hibbett D.S."/>
            <person name="Martin F."/>
            <person name="Nordberg H.P."/>
            <person name="Cantor M.N."/>
            <person name="Hua S.X."/>
        </authorList>
    </citation>
    <scope>NUCLEOTIDE SEQUENCE [LARGE SCALE GENOMIC DNA]</scope>
    <source>
        <strain evidence="7 8">F 1598</strain>
    </source>
</reference>
<proteinExistence type="predicted"/>
<dbReference type="GO" id="GO:0000978">
    <property type="term" value="F:RNA polymerase II cis-regulatory region sequence-specific DNA binding"/>
    <property type="evidence" value="ECO:0007669"/>
    <property type="project" value="TreeGrafter"/>
</dbReference>
<evidence type="ECO:0000313" key="8">
    <source>
        <dbReference type="Proteomes" id="UP000054166"/>
    </source>
</evidence>
<dbReference type="AlphaFoldDB" id="A0A0C3F117"/>
<name>A0A0C3F117_PILCF</name>
<dbReference type="HOGENOM" id="CLU_008511_2_0_1"/>
<sequence length="664" mass="73335">MAMGRQHFASPAHTSATAYPQQSGMLDMEMPAGDEVQIATAPESSRVTGQPLTPDDSGLRPADGTSLSTEFFGESSTFDFMNKVWSPDSAESPRGPSSLSNVRVLPGAVIAGKTSCSLATSSPSAPIFDDLPLGLGTDDAFGLPHRFVADRLVDAYFKFRHPLNAYLHENSFRSRYQRLWLSEDLGGEEATQNNLAWLGLVNLVFAFGSEYARVASRSAAAADRLRFFKRAKTLVFSGLLQAGSIELIQALLLMGQYLHGSLELNNCWTVVGLAIRTAQGLGLHRGEFTADIVEHEVRKRVWWGCFIIDRVLSMKVGRPPTIHDGPAIKVGLPLAVDDEYIVNDDARGGPPVQPPGIPSKLDFINQVIPLCRLLERILDTLYSGGGGCTPCQADASKPKLTDIPNLLAISIQLEGDLDTWQQALPAHLRFDSQVQGWHFERQRNTLLMRFLSCRLLVHRQVLLIYITRRITDSFQREIMHCCVRRCIMAAHDTVRQMQQLHQRHLLHSWWHNSHHVFAALGVLLAFQTLDTQSKAEVGLVSVDVDQVILRGTHLLEEVGDQMHPLASRYVQSFHQLQNRLRAISTARAYGGSKSSSSAVPHDTSSLNGIYSDPNSNPALTDSIGLPFPTPADSSMLLDGDDFSNIEDLLYTTDWTSLMADWSES</sequence>
<evidence type="ECO:0000256" key="3">
    <source>
        <dbReference type="ARBA" id="ARBA00023163"/>
    </source>
</evidence>
<evidence type="ECO:0000256" key="4">
    <source>
        <dbReference type="ARBA" id="ARBA00023242"/>
    </source>
</evidence>
<evidence type="ECO:0000256" key="5">
    <source>
        <dbReference type="SAM" id="MobiDB-lite"/>
    </source>
</evidence>
<keyword evidence="1" id="KW-0805">Transcription regulation</keyword>
<evidence type="ECO:0000313" key="7">
    <source>
        <dbReference type="EMBL" id="KIM73611.1"/>
    </source>
</evidence>
<accession>A0A0C3F117</accession>
<feature type="compositionally biased region" description="Polar residues" evidence="5">
    <location>
        <begin position="42"/>
        <end position="51"/>
    </location>
</feature>
<dbReference type="PANTHER" id="PTHR47424:SF3">
    <property type="entry name" value="REGULATORY PROTEIN GAL4"/>
    <property type="match status" value="1"/>
</dbReference>
<dbReference type="STRING" id="765440.A0A0C3F117"/>
<keyword evidence="4" id="KW-0539">Nucleus</keyword>
<evidence type="ECO:0000256" key="2">
    <source>
        <dbReference type="ARBA" id="ARBA00023125"/>
    </source>
</evidence>